<feature type="transmembrane region" description="Helical" evidence="1">
    <location>
        <begin position="134"/>
        <end position="153"/>
    </location>
</feature>
<dbReference type="AlphaFoldDB" id="A0A8D8H1F0"/>
<proteinExistence type="predicted"/>
<name>A0A8D8H1F0_CULPI</name>
<dbReference type="EMBL" id="HBUE01299124">
    <property type="protein sequence ID" value="CAG6577907.1"/>
    <property type="molecule type" value="Transcribed_RNA"/>
</dbReference>
<dbReference type="EMBL" id="HBUE01193172">
    <property type="protein sequence ID" value="CAG6526197.1"/>
    <property type="molecule type" value="Transcribed_RNA"/>
</dbReference>
<keyword evidence="1" id="KW-1133">Transmembrane helix</keyword>
<accession>A0A8D8H1F0</accession>
<protein>
    <submittedName>
        <fullName evidence="2">(northern house mosquito) hypothetical protein</fullName>
    </submittedName>
</protein>
<keyword evidence="1" id="KW-0472">Membrane</keyword>
<evidence type="ECO:0000313" key="2">
    <source>
        <dbReference type="EMBL" id="CAG6526197.1"/>
    </source>
</evidence>
<evidence type="ECO:0000256" key="1">
    <source>
        <dbReference type="SAM" id="Phobius"/>
    </source>
</evidence>
<organism evidence="2">
    <name type="scientific">Culex pipiens</name>
    <name type="common">House mosquito</name>
    <dbReference type="NCBI Taxonomy" id="7175"/>
    <lineage>
        <taxon>Eukaryota</taxon>
        <taxon>Metazoa</taxon>
        <taxon>Ecdysozoa</taxon>
        <taxon>Arthropoda</taxon>
        <taxon>Hexapoda</taxon>
        <taxon>Insecta</taxon>
        <taxon>Pterygota</taxon>
        <taxon>Neoptera</taxon>
        <taxon>Endopterygota</taxon>
        <taxon>Diptera</taxon>
        <taxon>Nematocera</taxon>
        <taxon>Culicoidea</taxon>
        <taxon>Culicidae</taxon>
        <taxon>Culicinae</taxon>
        <taxon>Culicini</taxon>
        <taxon>Culex</taxon>
        <taxon>Culex</taxon>
    </lineage>
</organism>
<keyword evidence="1" id="KW-0812">Transmembrane</keyword>
<reference evidence="2" key="1">
    <citation type="submission" date="2021-05" db="EMBL/GenBank/DDBJ databases">
        <authorList>
            <person name="Alioto T."/>
            <person name="Alioto T."/>
            <person name="Gomez Garrido J."/>
        </authorList>
    </citation>
    <scope>NUCLEOTIDE SEQUENCE</scope>
</reference>
<sequence>MVVAVGSPNSQLNQVPCRILGITHFRAAVAASACPPACWNGTPVWWLKDGGCCSACPRPAGKLPHFGCCVGNTGAPFDDAINGGCGGLTGCWMFDGGGWWKHFAATVKRPSVGRCSTSVSWPPCGERSPNGRSAIGLFGAGSMVLLLFAWVSFR</sequence>